<dbReference type="GeneID" id="34521569"/>
<dbReference type="EMBL" id="HG793129">
    <property type="protein sequence ID" value="CDK28191.1"/>
    <property type="molecule type" value="Genomic_DNA"/>
</dbReference>
<keyword evidence="7" id="KW-1185">Reference proteome</keyword>
<name>W6MNJ1_9ASCO</name>
<evidence type="ECO:0000256" key="1">
    <source>
        <dbReference type="ARBA" id="ARBA00004496"/>
    </source>
</evidence>
<dbReference type="GO" id="GO:0016787">
    <property type="term" value="F:hydrolase activity"/>
    <property type="evidence" value="ECO:0007669"/>
    <property type="project" value="UniProtKB-KW"/>
</dbReference>
<evidence type="ECO:0000256" key="3">
    <source>
        <dbReference type="ARBA" id="ARBA00022801"/>
    </source>
</evidence>
<reference evidence="6" key="2">
    <citation type="submission" date="2014-02" db="EMBL/GenBank/DDBJ databases">
        <title>Complete DNA sequence of /Kuraishia capsulata/ illustrates novel genomic features among budding yeasts (/Saccharomycotina/).</title>
        <authorList>
            <person name="Morales L."/>
            <person name="Noel B."/>
            <person name="Porcel B."/>
            <person name="Marcet-Houben M."/>
            <person name="Hullo M-F."/>
            <person name="Sacerdot C."/>
            <person name="Tekaia F."/>
            <person name="Leh-Louis V."/>
            <person name="Despons L."/>
            <person name="Khanna V."/>
            <person name="Aury J-M."/>
            <person name="Barbe V."/>
            <person name="Couloux A."/>
            <person name="Labadie K."/>
            <person name="Pelletier E."/>
            <person name="Souciet J-L."/>
            <person name="Boekhout T."/>
            <person name="Gabaldon T."/>
            <person name="Wincker P."/>
            <person name="Dujon B."/>
        </authorList>
    </citation>
    <scope>NUCLEOTIDE SEQUENCE</scope>
    <source>
        <strain evidence="6">CBS 1993</strain>
    </source>
</reference>
<evidence type="ECO:0000313" key="6">
    <source>
        <dbReference type="EMBL" id="CDK28191.1"/>
    </source>
</evidence>
<evidence type="ECO:0000256" key="2">
    <source>
        <dbReference type="ARBA" id="ARBA00022490"/>
    </source>
</evidence>
<reference evidence="6" key="1">
    <citation type="submission" date="2013-12" db="EMBL/GenBank/DDBJ databases">
        <authorList>
            <person name="Genoscope - CEA"/>
        </authorList>
    </citation>
    <scope>NUCLEOTIDE SEQUENCE</scope>
    <source>
        <strain evidence="6">CBS 1993</strain>
    </source>
</reference>
<evidence type="ECO:0000313" key="7">
    <source>
        <dbReference type="Proteomes" id="UP000019384"/>
    </source>
</evidence>
<dbReference type="OrthoDB" id="4024467at2759"/>
<accession>W6MNJ1</accession>
<dbReference type="Pfam" id="PF08938">
    <property type="entry name" value="HBS1_N"/>
    <property type="match status" value="1"/>
</dbReference>
<dbReference type="InterPro" id="IPR015033">
    <property type="entry name" value="HBS1-like_N"/>
</dbReference>
<proteinExistence type="predicted"/>
<dbReference type="HOGENOM" id="CLU_176450_0_0_1"/>
<protein>
    <recommendedName>
        <fullName evidence="5">HBS1-like protein N-terminal domain-containing protein</fullName>
    </recommendedName>
</protein>
<evidence type="ECO:0000259" key="5">
    <source>
        <dbReference type="Pfam" id="PF08938"/>
    </source>
</evidence>
<gene>
    <name evidence="6" type="ORF">KUCA_T00004173001</name>
</gene>
<dbReference type="GO" id="GO:0005737">
    <property type="term" value="C:cytoplasm"/>
    <property type="evidence" value="ECO:0007669"/>
    <property type="project" value="UniProtKB-SubCell"/>
</dbReference>
<dbReference type="Proteomes" id="UP000019384">
    <property type="component" value="Unassembled WGS sequence"/>
</dbReference>
<keyword evidence="2" id="KW-0963">Cytoplasm</keyword>
<comment type="subcellular location">
    <subcellularLocation>
        <location evidence="1">Cytoplasm</location>
    </subcellularLocation>
</comment>
<evidence type="ECO:0000256" key="4">
    <source>
        <dbReference type="ARBA" id="ARBA00022917"/>
    </source>
</evidence>
<dbReference type="STRING" id="1382522.W6MNJ1"/>
<feature type="domain" description="HBS1-like protein N-terminal" evidence="5">
    <location>
        <begin position="6"/>
        <end position="83"/>
    </location>
</feature>
<organism evidence="6 7">
    <name type="scientific">Kuraishia capsulata CBS 1993</name>
    <dbReference type="NCBI Taxonomy" id="1382522"/>
    <lineage>
        <taxon>Eukaryota</taxon>
        <taxon>Fungi</taxon>
        <taxon>Dikarya</taxon>
        <taxon>Ascomycota</taxon>
        <taxon>Saccharomycotina</taxon>
        <taxon>Pichiomycetes</taxon>
        <taxon>Pichiales</taxon>
        <taxon>Pichiaceae</taxon>
        <taxon>Kuraishia</taxon>
    </lineage>
</organism>
<keyword evidence="3" id="KW-0378">Hydrolase</keyword>
<dbReference type="AlphaFoldDB" id="W6MNJ1"/>
<dbReference type="GO" id="GO:0006412">
    <property type="term" value="P:translation"/>
    <property type="evidence" value="ECO:0007669"/>
    <property type="project" value="UniProtKB-KW"/>
</dbReference>
<keyword evidence="4" id="KW-0648">Protein biosynthesis</keyword>
<sequence length="106" mass="12598">MPYDDDDYVDYENEDYDDSEFVEDNLNDEDYALLYETLPVLKDQLGDYNSDIQDEDLKAVLYYNYFEVDNALAEIRSKFKRKRGKFDSVFSRLFDFSFDSPGICVD</sequence>
<dbReference type="RefSeq" id="XP_022460181.1">
    <property type="nucleotide sequence ID" value="XM_022600879.1"/>
</dbReference>